<dbReference type="EMBL" id="UZAN01039546">
    <property type="protein sequence ID" value="VDP66127.1"/>
    <property type="molecule type" value="Genomic_DNA"/>
</dbReference>
<gene>
    <name evidence="1" type="ORF">ECPE_LOCUS2331</name>
</gene>
<evidence type="ECO:0000313" key="3">
    <source>
        <dbReference type="WBParaSite" id="ECPE_0000233101-mRNA-1"/>
    </source>
</evidence>
<name>A0A183A5U6_9TREM</name>
<reference evidence="3" key="1">
    <citation type="submission" date="2016-06" db="UniProtKB">
        <authorList>
            <consortium name="WormBaseParasite"/>
        </authorList>
    </citation>
    <scope>IDENTIFICATION</scope>
</reference>
<evidence type="ECO:0000313" key="2">
    <source>
        <dbReference type="Proteomes" id="UP000272942"/>
    </source>
</evidence>
<reference evidence="1 2" key="2">
    <citation type="submission" date="2018-11" db="EMBL/GenBank/DDBJ databases">
        <authorList>
            <consortium name="Pathogen Informatics"/>
        </authorList>
    </citation>
    <scope>NUCLEOTIDE SEQUENCE [LARGE SCALE GENOMIC DNA]</scope>
    <source>
        <strain evidence="1 2">Egypt</strain>
    </source>
</reference>
<keyword evidence="2" id="KW-1185">Reference proteome</keyword>
<dbReference type="AlphaFoldDB" id="A0A183A5U6"/>
<dbReference type="Proteomes" id="UP000272942">
    <property type="component" value="Unassembled WGS sequence"/>
</dbReference>
<organism evidence="3">
    <name type="scientific">Echinostoma caproni</name>
    <dbReference type="NCBI Taxonomy" id="27848"/>
    <lineage>
        <taxon>Eukaryota</taxon>
        <taxon>Metazoa</taxon>
        <taxon>Spiralia</taxon>
        <taxon>Lophotrochozoa</taxon>
        <taxon>Platyhelminthes</taxon>
        <taxon>Trematoda</taxon>
        <taxon>Digenea</taxon>
        <taxon>Plagiorchiida</taxon>
        <taxon>Echinostomata</taxon>
        <taxon>Echinostomatoidea</taxon>
        <taxon>Echinostomatidae</taxon>
        <taxon>Echinostoma</taxon>
    </lineage>
</organism>
<sequence length="81" mass="9116">MLLKPIPNNTLDVQIMTSEYGSMKSPYMCMKLMPPQGALGSSDNFIIIGPVSPNRDDHLNLCRYLSTYKKMSSLGRSYRVV</sequence>
<accession>A0A183A5U6</accession>
<dbReference type="WBParaSite" id="ECPE_0000233101-mRNA-1">
    <property type="protein sequence ID" value="ECPE_0000233101-mRNA-1"/>
    <property type="gene ID" value="ECPE_0000233101"/>
</dbReference>
<evidence type="ECO:0000313" key="1">
    <source>
        <dbReference type="EMBL" id="VDP66127.1"/>
    </source>
</evidence>
<protein>
    <submittedName>
        <fullName evidence="3">Ovule protein</fullName>
    </submittedName>
</protein>
<proteinExistence type="predicted"/>